<dbReference type="RefSeq" id="WP_170923938.1">
    <property type="nucleotide sequence ID" value="NZ_FWXY01000047.1"/>
</dbReference>
<dbReference type="STRING" id="1121400.SAMN02746065_1473"/>
<evidence type="ECO:0000313" key="2">
    <source>
        <dbReference type="Proteomes" id="UP000192418"/>
    </source>
</evidence>
<dbReference type="InterPro" id="IPR027417">
    <property type="entry name" value="P-loop_NTPase"/>
</dbReference>
<sequence>MQNNDIEKKQITGNHRIVITGSVQSGKSSLAWELMEKFQALSISMAGFIAKGLWQDNQRCGFNLIDLRTGIVTPLAQRNPPEPSPLPGKIPYTFFKQGIDAGCNALLPEYCKKAKVIMVDELGPMELQGKGWAPCITPLMTLDNAIHIWIVRKALVSSICRLWPFKTNDVIHANDQDALEKLLALCHTILP</sequence>
<gene>
    <name evidence="1" type="ORF">SAMN02746065_1473</name>
</gene>
<organism evidence="1 2">
    <name type="scientific">Desulfocicer vacuolatum DSM 3385</name>
    <dbReference type="NCBI Taxonomy" id="1121400"/>
    <lineage>
        <taxon>Bacteria</taxon>
        <taxon>Pseudomonadati</taxon>
        <taxon>Thermodesulfobacteriota</taxon>
        <taxon>Desulfobacteria</taxon>
        <taxon>Desulfobacterales</taxon>
        <taxon>Desulfobacteraceae</taxon>
        <taxon>Desulfocicer</taxon>
    </lineage>
</organism>
<dbReference type="Gene3D" id="3.40.50.300">
    <property type="entry name" value="P-loop containing nucleotide triphosphate hydrolases"/>
    <property type="match status" value="1"/>
</dbReference>
<proteinExistence type="predicted"/>
<evidence type="ECO:0000313" key="1">
    <source>
        <dbReference type="EMBL" id="SMD13176.1"/>
    </source>
</evidence>
<protein>
    <submittedName>
        <fullName evidence="1">NTPase</fullName>
    </submittedName>
</protein>
<reference evidence="1 2" key="1">
    <citation type="submission" date="2017-04" db="EMBL/GenBank/DDBJ databases">
        <authorList>
            <person name="Afonso C.L."/>
            <person name="Miller P.J."/>
            <person name="Scott M.A."/>
            <person name="Spackman E."/>
            <person name="Goraichik I."/>
            <person name="Dimitrov K.M."/>
            <person name="Suarez D.L."/>
            <person name="Swayne D.E."/>
        </authorList>
    </citation>
    <scope>NUCLEOTIDE SEQUENCE [LARGE SCALE GENOMIC DNA]</scope>
    <source>
        <strain evidence="1 2">DSM 3385</strain>
    </source>
</reference>
<dbReference type="GO" id="GO:0017111">
    <property type="term" value="F:ribonucleoside triphosphate phosphatase activity"/>
    <property type="evidence" value="ECO:0007669"/>
    <property type="project" value="InterPro"/>
</dbReference>
<keyword evidence="2" id="KW-1185">Reference proteome</keyword>
<dbReference type="SUPFAM" id="SSF52540">
    <property type="entry name" value="P-loop containing nucleoside triphosphate hydrolases"/>
    <property type="match status" value="1"/>
</dbReference>
<dbReference type="InterPro" id="IPR004948">
    <property type="entry name" value="Nuc-triphosphatase_THEP1"/>
</dbReference>
<accession>A0A1W2EVE1</accession>
<name>A0A1W2EVE1_9BACT</name>
<dbReference type="EMBL" id="FWXY01000047">
    <property type="protein sequence ID" value="SMD13176.1"/>
    <property type="molecule type" value="Genomic_DNA"/>
</dbReference>
<dbReference type="Pfam" id="PF03266">
    <property type="entry name" value="NTPase_1"/>
    <property type="match status" value="1"/>
</dbReference>
<dbReference type="Proteomes" id="UP000192418">
    <property type="component" value="Unassembled WGS sequence"/>
</dbReference>
<dbReference type="AlphaFoldDB" id="A0A1W2EVE1"/>